<dbReference type="HOGENOM" id="CLU_107962_0_0_7"/>
<dbReference type="KEGG" id="dvl:Dvul_2561"/>
<feature type="transmembrane region" description="Helical" evidence="1">
    <location>
        <begin position="7"/>
        <end position="25"/>
    </location>
</feature>
<dbReference type="EMBL" id="CP000527">
    <property type="protein sequence ID" value="ABM29577.1"/>
    <property type="molecule type" value="Genomic_DNA"/>
</dbReference>
<feature type="transmembrane region" description="Helical" evidence="1">
    <location>
        <begin position="76"/>
        <end position="105"/>
    </location>
</feature>
<proteinExistence type="predicted"/>
<keyword evidence="1" id="KW-0812">Transmembrane</keyword>
<feature type="transmembrane region" description="Helical" evidence="1">
    <location>
        <begin position="207"/>
        <end position="226"/>
    </location>
</feature>
<accession>A0A0H3AB81</accession>
<dbReference type="RefSeq" id="WP_011792926.1">
    <property type="nucleotide sequence ID" value="NC_008751.1"/>
</dbReference>
<keyword evidence="1" id="KW-1133">Transmembrane helix</keyword>
<evidence type="ECO:0000313" key="3">
    <source>
        <dbReference type="Proteomes" id="UP000009173"/>
    </source>
</evidence>
<feature type="transmembrane region" description="Helical" evidence="1">
    <location>
        <begin position="45"/>
        <end position="64"/>
    </location>
</feature>
<dbReference type="Proteomes" id="UP000009173">
    <property type="component" value="Chromosome"/>
</dbReference>
<evidence type="ECO:0000313" key="2">
    <source>
        <dbReference type="EMBL" id="ABM29577.1"/>
    </source>
</evidence>
<feature type="transmembrane region" description="Helical" evidence="1">
    <location>
        <begin position="117"/>
        <end position="135"/>
    </location>
</feature>
<reference evidence="3" key="1">
    <citation type="journal article" date="2009" name="Environ. Microbiol.">
        <title>Contribution of mobile genetic elements to Desulfovibrio vulgaris genome plasticity.</title>
        <authorList>
            <person name="Walker C.B."/>
            <person name="Stolyar S."/>
            <person name="Chivian D."/>
            <person name="Pinel N."/>
            <person name="Gabster J.A."/>
            <person name="Dehal P.S."/>
            <person name="He Z."/>
            <person name="Yang Z.K."/>
            <person name="Yen H.C."/>
            <person name="Zhou J."/>
            <person name="Wall J.D."/>
            <person name="Hazen T.C."/>
            <person name="Arkin A.P."/>
            <person name="Stahl D.A."/>
        </authorList>
    </citation>
    <scope>NUCLEOTIDE SEQUENCE [LARGE SCALE GENOMIC DNA]</scope>
    <source>
        <strain evidence="3">DP4</strain>
    </source>
</reference>
<keyword evidence="1" id="KW-0472">Membrane</keyword>
<sequence precursor="true">MKRSDIIAIGTVCSVLAFFSFVPGAMETFEYLSKHHGYSMSFVKFAVLATFGECLALRLVSGAYDRPGFGVLPKMLVWGLLGVIIKGAFSIFAVGVPALLGAMGLGVSSATLASGPLGLKLLTAFAVSATLNCVFGPWMMTLHKVTDTHISDTGGTLAGALRPMDVAGILRRIDWDIMWNFVFRKTIPFFWIPAHTITFMLPGEFQMLFAAALGIMLGLILAFAATRRSA</sequence>
<name>A0A0H3AB81_NITV4</name>
<dbReference type="AlphaFoldDB" id="A0A0H3AB81"/>
<evidence type="ECO:0000256" key="1">
    <source>
        <dbReference type="SAM" id="Phobius"/>
    </source>
</evidence>
<organism evidence="2 3">
    <name type="scientific">Nitratidesulfovibrio vulgaris (strain DP4)</name>
    <name type="common">Desulfovibrio vulgaris</name>
    <dbReference type="NCBI Taxonomy" id="391774"/>
    <lineage>
        <taxon>Bacteria</taxon>
        <taxon>Pseudomonadati</taxon>
        <taxon>Thermodesulfobacteriota</taxon>
        <taxon>Desulfovibrionia</taxon>
        <taxon>Desulfovibrionales</taxon>
        <taxon>Desulfovibrionaceae</taxon>
        <taxon>Nitratidesulfovibrio</taxon>
    </lineage>
</organism>
<gene>
    <name evidence="2" type="ordered locus">Dvul_2561</name>
</gene>
<feature type="transmembrane region" description="Helical" evidence="1">
    <location>
        <begin position="181"/>
        <end position="201"/>
    </location>
</feature>
<protein>
    <submittedName>
        <fullName evidence="2">Uncharacterized protein</fullName>
    </submittedName>
</protein>